<keyword evidence="2" id="KW-0813">Transport</keyword>
<name>A0ABN6PBE0_9EURY</name>
<dbReference type="Gene3D" id="3.40.190.10">
    <property type="entry name" value="Periplasmic binding protein-like II"/>
    <property type="match status" value="2"/>
</dbReference>
<evidence type="ECO:0000256" key="3">
    <source>
        <dbReference type="ARBA" id="ARBA00022475"/>
    </source>
</evidence>
<dbReference type="InterPro" id="IPR010067">
    <property type="entry name" value="ABC_SsuA_sub-bd"/>
</dbReference>
<dbReference type="SMART" id="SM00062">
    <property type="entry name" value="PBPb"/>
    <property type="match status" value="1"/>
</dbReference>
<organism evidence="8 9">
    <name type="scientific">Methanothermobacter tenebrarum</name>
    <dbReference type="NCBI Taxonomy" id="680118"/>
    <lineage>
        <taxon>Archaea</taxon>
        <taxon>Methanobacteriati</taxon>
        <taxon>Methanobacteriota</taxon>
        <taxon>Methanomada group</taxon>
        <taxon>Methanobacteria</taxon>
        <taxon>Methanobacteriales</taxon>
        <taxon>Methanobacteriaceae</taxon>
        <taxon>Methanothermobacter</taxon>
    </lineage>
</organism>
<dbReference type="CDD" id="cd13553">
    <property type="entry name" value="PBP2_NrtA_CpmA_like"/>
    <property type="match status" value="1"/>
</dbReference>
<keyword evidence="3" id="KW-1003">Cell membrane</keyword>
<dbReference type="PANTHER" id="PTHR30024">
    <property type="entry name" value="ALIPHATIC SULFONATES-BINDING PROTEIN-RELATED"/>
    <property type="match status" value="1"/>
</dbReference>
<dbReference type="PANTHER" id="PTHR30024:SF42">
    <property type="entry name" value="ALIPHATIC SULFONATES-BINDING PROTEIN-RELATED"/>
    <property type="match status" value="1"/>
</dbReference>
<dbReference type="Proteomes" id="UP000831817">
    <property type="component" value="Chromosome"/>
</dbReference>
<accession>A0ABN6PBE0</accession>
<dbReference type="EMBL" id="AP025698">
    <property type="protein sequence ID" value="BDH79545.1"/>
    <property type="molecule type" value="Genomic_DNA"/>
</dbReference>
<gene>
    <name evidence="8" type="ORF">MTTB_09240</name>
</gene>
<keyword evidence="6" id="KW-1133">Transmembrane helix</keyword>
<evidence type="ECO:0000313" key="8">
    <source>
        <dbReference type="EMBL" id="BDH79545.1"/>
    </source>
</evidence>
<dbReference type="GeneID" id="71965441"/>
<dbReference type="InterPro" id="IPR044527">
    <property type="entry name" value="NrtA/CpmA_ABC-bd_dom"/>
</dbReference>
<feature type="transmembrane region" description="Helical" evidence="6">
    <location>
        <begin position="6"/>
        <end position="24"/>
    </location>
</feature>
<keyword evidence="9" id="KW-1185">Reference proteome</keyword>
<keyword evidence="5 6" id="KW-0472">Membrane</keyword>
<dbReference type="InterPro" id="IPR001638">
    <property type="entry name" value="Solute-binding_3/MltF_N"/>
</dbReference>
<sequence>MVERKWIIATIIILVIVGAAYTLYPRPEERVIRVGHLKDDHHSALFIAQAKEMYEKEGLKVETIEFNAGPDLVKAAATGQIDIGYCGTPPAVTGIAKGVPIKIVAAVNQEGSGIVVGENTGIQKIEDLKGKTIAIPMKGSIQDVLLQMALKEHGINPEDVNIIEMQVPLMPKALEAGRIDGFIAWEPYVSMAEQKGYGHAIAYSRDIWKDHPCCVVIATDQFIKEHPDQLRKFLKIHVEATEYLNSHKDESASIVAKTLGTDPEVEKRAFQNMKFLAVPTGSFIDNVLKFVEIEKQLGYIKKDLKRDDIFNLEYLP</sequence>
<feature type="domain" description="Solute-binding protein family 3/N-terminal" evidence="7">
    <location>
        <begin position="31"/>
        <end position="262"/>
    </location>
</feature>
<evidence type="ECO:0000256" key="2">
    <source>
        <dbReference type="ARBA" id="ARBA00022448"/>
    </source>
</evidence>
<dbReference type="SUPFAM" id="SSF53850">
    <property type="entry name" value="Periplasmic binding protein-like II"/>
    <property type="match status" value="1"/>
</dbReference>
<keyword evidence="6" id="KW-0812">Transmembrane</keyword>
<keyword evidence="4" id="KW-0997">Cell inner membrane</keyword>
<dbReference type="Pfam" id="PF13379">
    <property type="entry name" value="NMT1_2"/>
    <property type="match status" value="1"/>
</dbReference>
<proteinExistence type="predicted"/>
<reference evidence="8 9" key="1">
    <citation type="submission" date="2022-04" db="EMBL/GenBank/DDBJ databases">
        <title>Complete genome of Methanothermobacter tenebrarum strain RMAS.</title>
        <authorList>
            <person name="Nakamura K."/>
            <person name="Oshima K."/>
            <person name="Hattori M."/>
            <person name="Kamagata Y."/>
            <person name="Takamizawa K."/>
        </authorList>
    </citation>
    <scope>NUCLEOTIDE SEQUENCE [LARGE SCALE GENOMIC DNA]</scope>
    <source>
        <strain evidence="8 9">RMAS</strain>
    </source>
</reference>
<evidence type="ECO:0000313" key="9">
    <source>
        <dbReference type="Proteomes" id="UP000831817"/>
    </source>
</evidence>
<dbReference type="RefSeq" id="WP_248563891.1">
    <property type="nucleotide sequence ID" value="NZ_AP025698.1"/>
</dbReference>
<comment type="subcellular location">
    <subcellularLocation>
        <location evidence="1">Endomembrane system</location>
    </subcellularLocation>
</comment>
<evidence type="ECO:0000256" key="6">
    <source>
        <dbReference type="SAM" id="Phobius"/>
    </source>
</evidence>
<evidence type="ECO:0000256" key="4">
    <source>
        <dbReference type="ARBA" id="ARBA00022519"/>
    </source>
</evidence>
<evidence type="ECO:0000256" key="5">
    <source>
        <dbReference type="ARBA" id="ARBA00023136"/>
    </source>
</evidence>
<evidence type="ECO:0000256" key="1">
    <source>
        <dbReference type="ARBA" id="ARBA00004308"/>
    </source>
</evidence>
<evidence type="ECO:0000259" key="7">
    <source>
        <dbReference type="SMART" id="SM00062"/>
    </source>
</evidence>
<protein>
    <submittedName>
        <fullName evidence="8">Sulfonate ABC transporter substrate-binding protein</fullName>
    </submittedName>
</protein>
<dbReference type="NCBIfam" id="TIGR01728">
    <property type="entry name" value="SsuA_fam"/>
    <property type="match status" value="1"/>
</dbReference>